<sequence length="142" mass="15946">MAENQKEKKEEEEKLKESPVSKLGCEEVPWTSKTAQMRQRKQIKKALHRADKEAICAEENADENEDEQAGPVIVHCSAGLGRTGCFIALCIGSEQLRREGVVDILGIVSKMRLDRGGMVQVRTFLSYCTTLNYKEMDSLVVE</sequence>
<dbReference type="InterPro" id="IPR000242">
    <property type="entry name" value="PTP_cat"/>
</dbReference>
<reference evidence="10" key="1">
    <citation type="submission" date="2018-11" db="EMBL/GenBank/DDBJ databases">
        <authorList>
            <consortium name="Pathogen Informatics"/>
        </authorList>
    </citation>
    <scope>NUCLEOTIDE SEQUENCE</scope>
</reference>
<dbReference type="GO" id="GO:0005886">
    <property type="term" value="C:plasma membrane"/>
    <property type="evidence" value="ECO:0007669"/>
    <property type="project" value="TreeGrafter"/>
</dbReference>
<dbReference type="PRINTS" id="PR00700">
    <property type="entry name" value="PRTYPHPHTASE"/>
</dbReference>
<dbReference type="GO" id="GO:0019901">
    <property type="term" value="F:protein kinase binding"/>
    <property type="evidence" value="ECO:0007669"/>
    <property type="project" value="TreeGrafter"/>
</dbReference>
<evidence type="ECO:0000256" key="4">
    <source>
        <dbReference type="ARBA" id="ARBA00022912"/>
    </source>
</evidence>
<dbReference type="PANTHER" id="PTHR46198">
    <property type="entry name" value="PROTEIN-TYROSINE-PHOSPHATASE"/>
    <property type="match status" value="1"/>
</dbReference>
<dbReference type="OrthoDB" id="5854685at2759"/>
<dbReference type="PROSITE" id="PS50056">
    <property type="entry name" value="TYR_PHOSPHATASE_2"/>
    <property type="match status" value="1"/>
</dbReference>
<feature type="compositionally biased region" description="Basic and acidic residues" evidence="7">
    <location>
        <begin position="1"/>
        <end position="19"/>
    </location>
</feature>
<comment type="caution">
    <text evidence="10">The sequence shown here is derived from an EMBL/GenBank/DDBJ whole genome shotgun (WGS) entry which is preliminary data.</text>
</comment>
<dbReference type="Gene3D" id="3.90.190.10">
    <property type="entry name" value="Protein tyrosine phosphatase superfamily"/>
    <property type="match status" value="1"/>
</dbReference>
<feature type="region of interest" description="Disordered" evidence="7">
    <location>
        <begin position="1"/>
        <end position="21"/>
    </location>
</feature>
<dbReference type="GO" id="GO:0005829">
    <property type="term" value="C:cytosol"/>
    <property type="evidence" value="ECO:0007669"/>
    <property type="project" value="TreeGrafter"/>
</dbReference>
<dbReference type="SMART" id="SM00404">
    <property type="entry name" value="PTPc_motif"/>
    <property type="match status" value="1"/>
</dbReference>
<organism evidence="10 11">
    <name type="scientific">Protopolystoma xenopodis</name>
    <dbReference type="NCBI Taxonomy" id="117903"/>
    <lineage>
        <taxon>Eukaryota</taxon>
        <taxon>Metazoa</taxon>
        <taxon>Spiralia</taxon>
        <taxon>Lophotrochozoa</taxon>
        <taxon>Platyhelminthes</taxon>
        <taxon>Monogenea</taxon>
        <taxon>Polyopisthocotylea</taxon>
        <taxon>Polystomatidea</taxon>
        <taxon>Polystomatidae</taxon>
        <taxon>Protopolystoma</taxon>
    </lineage>
</organism>
<name>A0A3S4ZYB8_9PLAT</name>
<keyword evidence="6" id="KW-0175">Coiled coil</keyword>
<dbReference type="PROSITE" id="PS50055">
    <property type="entry name" value="TYR_PHOSPHATASE_PTP"/>
    <property type="match status" value="1"/>
</dbReference>
<dbReference type="AlphaFoldDB" id="A0A3S4ZYB8"/>
<proteinExistence type="predicted"/>
<dbReference type="GO" id="GO:0004725">
    <property type="term" value="F:protein tyrosine phosphatase activity"/>
    <property type="evidence" value="ECO:0007669"/>
    <property type="project" value="UniProtKB-EC"/>
</dbReference>
<evidence type="ECO:0000259" key="8">
    <source>
        <dbReference type="PROSITE" id="PS50055"/>
    </source>
</evidence>
<dbReference type="Pfam" id="PF00102">
    <property type="entry name" value="Y_phosphatase"/>
    <property type="match status" value="1"/>
</dbReference>
<dbReference type="InterPro" id="IPR000387">
    <property type="entry name" value="Tyr_Pase_dom"/>
</dbReference>
<keyword evidence="3" id="KW-0378">Hydrolase</keyword>
<dbReference type="EMBL" id="CAAALY010008128">
    <property type="protein sequence ID" value="VEL10134.1"/>
    <property type="molecule type" value="Genomic_DNA"/>
</dbReference>
<accession>A0A3S4ZYB8</accession>
<keyword evidence="2" id="KW-0597">Phosphoprotein</keyword>
<feature type="domain" description="Tyrosine specific protein phosphatases" evidence="9">
    <location>
        <begin position="52"/>
        <end position="120"/>
    </location>
</feature>
<evidence type="ECO:0000313" key="10">
    <source>
        <dbReference type="EMBL" id="VEL10134.1"/>
    </source>
</evidence>
<gene>
    <name evidence="10" type="ORF">PXEA_LOCUS3574</name>
</gene>
<feature type="active site" description="Phosphocysteine intermediate" evidence="5">
    <location>
        <position position="76"/>
    </location>
</feature>
<evidence type="ECO:0000256" key="2">
    <source>
        <dbReference type="ARBA" id="ARBA00022553"/>
    </source>
</evidence>
<feature type="coiled-coil region" evidence="6">
    <location>
        <begin position="40"/>
        <end position="67"/>
    </location>
</feature>
<dbReference type="InterPro" id="IPR029021">
    <property type="entry name" value="Prot-tyrosine_phosphatase-like"/>
</dbReference>
<dbReference type="InterPro" id="IPR016130">
    <property type="entry name" value="Tyr_Pase_AS"/>
</dbReference>
<dbReference type="SUPFAM" id="SSF52799">
    <property type="entry name" value="(Phosphotyrosine protein) phosphatases II"/>
    <property type="match status" value="1"/>
</dbReference>
<evidence type="ECO:0000256" key="6">
    <source>
        <dbReference type="SAM" id="Coils"/>
    </source>
</evidence>
<evidence type="ECO:0000256" key="1">
    <source>
        <dbReference type="ARBA" id="ARBA00013064"/>
    </source>
</evidence>
<keyword evidence="4" id="KW-0904">Protein phosphatase</keyword>
<dbReference type="PROSITE" id="PS00383">
    <property type="entry name" value="TYR_PHOSPHATASE_1"/>
    <property type="match status" value="1"/>
</dbReference>
<evidence type="ECO:0000256" key="3">
    <source>
        <dbReference type="ARBA" id="ARBA00022801"/>
    </source>
</evidence>
<evidence type="ECO:0000259" key="9">
    <source>
        <dbReference type="PROSITE" id="PS50056"/>
    </source>
</evidence>
<evidence type="ECO:0000313" key="11">
    <source>
        <dbReference type="Proteomes" id="UP000784294"/>
    </source>
</evidence>
<dbReference type="GO" id="GO:0030054">
    <property type="term" value="C:cell junction"/>
    <property type="evidence" value="ECO:0007669"/>
    <property type="project" value="TreeGrafter"/>
</dbReference>
<dbReference type="InterPro" id="IPR008356">
    <property type="entry name" value="Tyr_Pase_KIM-con"/>
</dbReference>
<evidence type="ECO:0000256" key="5">
    <source>
        <dbReference type="PIRSR" id="PIRSR608356-50"/>
    </source>
</evidence>
<dbReference type="InterPro" id="IPR003595">
    <property type="entry name" value="Tyr_Pase_cat"/>
</dbReference>
<dbReference type="Proteomes" id="UP000784294">
    <property type="component" value="Unassembled WGS sequence"/>
</dbReference>
<dbReference type="PANTHER" id="PTHR46198:SF4">
    <property type="entry name" value="PROTEIN-TYROSINE-PHOSPHATASE"/>
    <property type="match status" value="1"/>
</dbReference>
<dbReference type="GO" id="GO:0007165">
    <property type="term" value="P:signal transduction"/>
    <property type="evidence" value="ECO:0007669"/>
    <property type="project" value="TreeGrafter"/>
</dbReference>
<protein>
    <recommendedName>
        <fullName evidence="1">protein-tyrosine-phosphatase</fullName>
        <ecNumber evidence="1">3.1.3.48</ecNumber>
    </recommendedName>
</protein>
<feature type="domain" description="Tyrosine-protein phosphatase" evidence="8">
    <location>
        <begin position="1"/>
        <end position="127"/>
    </location>
</feature>
<keyword evidence="11" id="KW-1185">Reference proteome</keyword>
<dbReference type="EC" id="3.1.3.48" evidence="1"/>
<evidence type="ECO:0000256" key="7">
    <source>
        <dbReference type="SAM" id="MobiDB-lite"/>
    </source>
</evidence>